<dbReference type="GO" id="GO:0006644">
    <property type="term" value="P:phospholipid metabolic process"/>
    <property type="evidence" value="ECO:0007669"/>
    <property type="project" value="TreeGrafter"/>
</dbReference>
<sequence length="293" mass="30811">MIARTAIVGLLAAWAAGLAATPALADPVCGQTAVMSRLQAELAKPRGALLIAAHRAGHLDAPENSLAAIDEAVREGADIVEIDVKVSADGVPFLMHDHTVARTTGGAGEAESLTYAQLRRLRLEDSSEPPPTLVEALRKTCGRVLVDLDLKTDRIGPVVAAVQGLGMTDQVVFFDSDRAVLRAVRELAPRALLMPRVSRPDGLAAAVEGLPAATIIHGDPESLTPQLRNGARAMPARIWVNSLGDVDEALAVRAPDLCSRLEGLLVLDANVIQTDRPRGLRRAVSDCGLAALP</sequence>
<dbReference type="InterPro" id="IPR017946">
    <property type="entry name" value="PLC-like_Pdiesterase_TIM-brl"/>
</dbReference>
<name>A0A7Z9C7G2_9CAUL</name>
<evidence type="ECO:0000313" key="4">
    <source>
        <dbReference type="Proteomes" id="UP000289220"/>
    </source>
</evidence>
<evidence type="ECO:0000259" key="2">
    <source>
        <dbReference type="PROSITE" id="PS51704"/>
    </source>
</evidence>
<feature type="signal peptide" evidence="1">
    <location>
        <begin position="1"/>
        <end position="25"/>
    </location>
</feature>
<dbReference type="Gene3D" id="3.20.20.190">
    <property type="entry name" value="Phosphatidylinositol (PI) phosphodiesterase"/>
    <property type="match status" value="1"/>
</dbReference>
<comment type="caution">
    <text evidence="3">The sequence shown here is derived from an EMBL/GenBank/DDBJ whole genome shotgun (WGS) entry which is preliminary data.</text>
</comment>
<dbReference type="PANTHER" id="PTHR46320:SF1">
    <property type="entry name" value="GLYCEROPHOSPHODIESTER PHOSPHODIESTERASE 1"/>
    <property type="match status" value="1"/>
</dbReference>
<dbReference type="EMBL" id="UXHF01000004">
    <property type="protein sequence ID" value="VDC50869.1"/>
    <property type="molecule type" value="Genomic_DNA"/>
</dbReference>
<dbReference type="Proteomes" id="UP000289220">
    <property type="component" value="Unassembled WGS sequence"/>
</dbReference>
<dbReference type="GO" id="GO:0070291">
    <property type="term" value="P:N-acylethanolamine metabolic process"/>
    <property type="evidence" value="ECO:0007669"/>
    <property type="project" value="TreeGrafter"/>
</dbReference>
<dbReference type="GO" id="GO:0008889">
    <property type="term" value="F:glycerophosphodiester phosphodiesterase activity"/>
    <property type="evidence" value="ECO:0007669"/>
    <property type="project" value="TreeGrafter"/>
</dbReference>
<dbReference type="SUPFAM" id="SSF51695">
    <property type="entry name" value="PLC-like phosphodiesterases"/>
    <property type="match status" value="1"/>
</dbReference>
<reference evidence="3 4" key="1">
    <citation type="submission" date="2018-11" db="EMBL/GenBank/DDBJ databases">
        <authorList>
            <person name="Peiro R."/>
            <person name="Begona"/>
            <person name="Cbmso G."/>
            <person name="Lopez M."/>
            <person name="Gonzalez S."/>
            <person name="Sacristan E."/>
            <person name="Castillo E."/>
        </authorList>
    </citation>
    <scope>NUCLEOTIDE SEQUENCE [LARGE SCALE GENOMIC DNA]</scope>
    <source>
        <strain evidence="3">Brev_genome</strain>
    </source>
</reference>
<evidence type="ECO:0000256" key="1">
    <source>
        <dbReference type="SAM" id="SignalP"/>
    </source>
</evidence>
<dbReference type="CDD" id="cd08566">
    <property type="entry name" value="GDPD_AtGDE_like"/>
    <property type="match status" value="1"/>
</dbReference>
<feature type="domain" description="GP-PDE" evidence="2">
    <location>
        <begin position="49"/>
        <end position="284"/>
    </location>
</feature>
<gene>
    <name evidence="3" type="primary">ugpQ</name>
    <name evidence="3" type="ORF">BREV_BREV_00346</name>
</gene>
<dbReference type="PROSITE" id="PS51704">
    <property type="entry name" value="GP_PDE"/>
    <property type="match status" value="1"/>
</dbReference>
<organism evidence="3 4">
    <name type="scientific">Brevundimonas mediterranea</name>
    <dbReference type="NCBI Taxonomy" id="74329"/>
    <lineage>
        <taxon>Bacteria</taxon>
        <taxon>Pseudomonadati</taxon>
        <taxon>Pseudomonadota</taxon>
        <taxon>Alphaproteobacteria</taxon>
        <taxon>Caulobacterales</taxon>
        <taxon>Caulobacteraceae</taxon>
        <taxon>Brevundimonas</taxon>
    </lineage>
</organism>
<keyword evidence="1" id="KW-0732">Signal</keyword>
<dbReference type="GO" id="GO:0005886">
    <property type="term" value="C:plasma membrane"/>
    <property type="evidence" value="ECO:0007669"/>
    <property type="project" value="TreeGrafter"/>
</dbReference>
<keyword evidence="4" id="KW-1185">Reference proteome</keyword>
<dbReference type="GO" id="GO:0006580">
    <property type="term" value="P:ethanolamine metabolic process"/>
    <property type="evidence" value="ECO:0007669"/>
    <property type="project" value="TreeGrafter"/>
</dbReference>
<dbReference type="Pfam" id="PF03009">
    <property type="entry name" value="GDPD"/>
    <property type="match status" value="1"/>
</dbReference>
<feature type="chain" id="PRO_5030545565" evidence="1">
    <location>
        <begin position="26"/>
        <end position="293"/>
    </location>
</feature>
<dbReference type="AlphaFoldDB" id="A0A7Z9C7G2"/>
<protein>
    <submittedName>
        <fullName evidence="3">Glycerophosphodiester phosphodiesterase, cytoplasmic</fullName>
    </submittedName>
</protein>
<dbReference type="RefSeq" id="WP_154725376.1">
    <property type="nucleotide sequence ID" value="NZ_UXHF01000004.1"/>
</dbReference>
<proteinExistence type="predicted"/>
<accession>A0A7Z9C7G2</accession>
<evidence type="ECO:0000313" key="3">
    <source>
        <dbReference type="EMBL" id="VDC50869.1"/>
    </source>
</evidence>
<dbReference type="PANTHER" id="PTHR46320">
    <property type="entry name" value="GLYCEROPHOSPHODIESTER PHOSPHODIESTERASE 1"/>
    <property type="match status" value="1"/>
</dbReference>
<dbReference type="InterPro" id="IPR030395">
    <property type="entry name" value="GP_PDE_dom"/>
</dbReference>